<protein>
    <recommendedName>
        <fullName evidence="1">Immunity MXAN-0049 protein domain-containing protein</fullName>
    </recommendedName>
</protein>
<dbReference type="Pfam" id="PF07791">
    <property type="entry name" value="Imm11"/>
    <property type="match status" value="1"/>
</dbReference>
<accession>A0ABY1CRQ1</accession>
<dbReference type="InterPro" id="IPR012433">
    <property type="entry name" value="Imm11"/>
</dbReference>
<feature type="domain" description="Immunity MXAN-0049 protein" evidence="1">
    <location>
        <begin position="58"/>
        <end position="188"/>
    </location>
</feature>
<gene>
    <name evidence="2" type="ORF">SAMN05443572_11090</name>
</gene>
<evidence type="ECO:0000259" key="1">
    <source>
        <dbReference type="Pfam" id="PF07791"/>
    </source>
</evidence>
<dbReference type="Proteomes" id="UP000183760">
    <property type="component" value="Unassembled WGS sequence"/>
</dbReference>
<evidence type="ECO:0000313" key="3">
    <source>
        <dbReference type="Proteomes" id="UP000183760"/>
    </source>
</evidence>
<dbReference type="RefSeq" id="WP_074957731.1">
    <property type="nucleotide sequence ID" value="NZ_BJXR01000038.1"/>
</dbReference>
<sequence>MSRRFFELHDDVQVPGRWHLDTPVDGKGREVREPDRFRQGTPVQVEGRLGIPVEAPGKPLDFTEAGLRIPVVHVRVAALFTELAPADIQLIPVDIKGHADQYLLLVATRLIRCIDEQASRIRLWTHEDGVPEKVGHYASVRDLRIDKTKVGAARVFRPEGWTGALIVSEDLKLSLEHVKATGVKFTEV</sequence>
<comment type="caution">
    <text evidence="2">The sequence shown here is derived from an EMBL/GenBank/DDBJ whole genome shotgun (WGS) entry which is preliminary data.</text>
</comment>
<evidence type="ECO:0000313" key="2">
    <source>
        <dbReference type="EMBL" id="SEU34614.1"/>
    </source>
</evidence>
<proteinExistence type="predicted"/>
<name>A0ABY1CRQ1_MYXFU</name>
<reference evidence="2 3" key="1">
    <citation type="submission" date="2016-10" db="EMBL/GenBank/DDBJ databases">
        <authorList>
            <person name="Varghese N."/>
            <person name="Submissions S."/>
        </authorList>
    </citation>
    <scope>NUCLEOTIDE SEQUENCE [LARGE SCALE GENOMIC DNA]</scope>
    <source>
        <strain evidence="2 3">DSM 16525</strain>
    </source>
</reference>
<dbReference type="EMBL" id="FOIB01000010">
    <property type="protein sequence ID" value="SEU34614.1"/>
    <property type="molecule type" value="Genomic_DNA"/>
</dbReference>
<organism evidence="2 3">
    <name type="scientific">Myxococcus fulvus</name>
    <dbReference type="NCBI Taxonomy" id="33"/>
    <lineage>
        <taxon>Bacteria</taxon>
        <taxon>Pseudomonadati</taxon>
        <taxon>Myxococcota</taxon>
        <taxon>Myxococcia</taxon>
        <taxon>Myxococcales</taxon>
        <taxon>Cystobacterineae</taxon>
        <taxon>Myxococcaceae</taxon>
        <taxon>Myxococcus</taxon>
    </lineage>
</organism>
<keyword evidence="3" id="KW-1185">Reference proteome</keyword>